<dbReference type="InterPro" id="IPR010297">
    <property type="entry name" value="DUF900_hydrolase"/>
</dbReference>
<dbReference type="SUPFAM" id="SSF69279">
    <property type="entry name" value="Phage tail proteins"/>
    <property type="match status" value="2"/>
</dbReference>
<dbReference type="SUPFAM" id="SSF53474">
    <property type="entry name" value="alpha/beta-Hydrolases"/>
    <property type="match status" value="1"/>
</dbReference>
<organism evidence="1 2">
    <name type="scientific">Legionella londiniensis</name>
    <dbReference type="NCBI Taxonomy" id="45068"/>
    <lineage>
        <taxon>Bacteria</taxon>
        <taxon>Pseudomonadati</taxon>
        <taxon>Pseudomonadota</taxon>
        <taxon>Gammaproteobacteria</taxon>
        <taxon>Legionellales</taxon>
        <taxon>Legionellaceae</taxon>
        <taxon>Legionella</taxon>
    </lineage>
</organism>
<evidence type="ECO:0000313" key="2">
    <source>
        <dbReference type="Proteomes" id="UP000054997"/>
    </source>
</evidence>
<gene>
    <name evidence="1" type="ORF">Llon_2148</name>
</gene>
<dbReference type="InterPro" id="IPR037026">
    <property type="entry name" value="Vgr_OB-fold_dom_sf"/>
</dbReference>
<accession>A0A0W0VHC4</accession>
<dbReference type="Proteomes" id="UP000054997">
    <property type="component" value="Unassembled WGS sequence"/>
</dbReference>
<name>A0A0W0VHC4_9GAMM</name>
<dbReference type="Pfam" id="PF05990">
    <property type="entry name" value="DUF900"/>
    <property type="match status" value="1"/>
</dbReference>
<evidence type="ECO:0008006" key="3">
    <source>
        <dbReference type="Google" id="ProtNLM"/>
    </source>
</evidence>
<dbReference type="Gene3D" id="3.55.50.10">
    <property type="entry name" value="Baseplate protein-like domains"/>
    <property type="match status" value="1"/>
</dbReference>
<dbReference type="OrthoDB" id="7170026at2"/>
<dbReference type="Gene3D" id="2.30.110.50">
    <property type="match status" value="1"/>
</dbReference>
<dbReference type="Pfam" id="PF05954">
    <property type="entry name" value="Phage_GPD"/>
    <property type="match status" value="1"/>
</dbReference>
<dbReference type="RefSeq" id="WP_058530122.1">
    <property type="nucleotide sequence ID" value="NZ_CAAAHZ010000002.1"/>
</dbReference>
<dbReference type="PATRIC" id="fig|45068.5.peg.2339"/>
<dbReference type="STRING" id="45068.Llon_2148"/>
<keyword evidence="2" id="KW-1185">Reference proteome</keyword>
<dbReference type="InterPro" id="IPR029058">
    <property type="entry name" value="AB_hydrolase_fold"/>
</dbReference>
<dbReference type="SUPFAM" id="SSF69255">
    <property type="entry name" value="gp5 N-terminal domain-like"/>
    <property type="match status" value="1"/>
</dbReference>
<protein>
    <recommendedName>
        <fullName evidence="3">Rhs element Vgr protein</fullName>
    </recommendedName>
</protein>
<evidence type="ECO:0000313" key="1">
    <source>
        <dbReference type="EMBL" id="KTD19568.1"/>
    </source>
</evidence>
<comment type="caution">
    <text evidence="1">The sequence shown here is derived from an EMBL/GenBank/DDBJ whole genome shotgun (WGS) entry which is preliminary data.</text>
</comment>
<reference evidence="1 2" key="1">
    <citation type="submission" date="2015-11" db="EMBL/GenBank/DDBJ databases">
        <title>Genomic analysis of 38 Legionella species identifies large and diverse effector repertoires.</title>
        <authorList>
            <person name="Burstein D."/>
            <person name="Amaro F."/>
            <person name="Zusman T."/>
            <person name="Lifshitz Z."/>
            <person name="Cohen O."/>
            <person name="Gilbert J.A."/>
            <person name="Pupko T."/>
            <person name="Shuman H.A."/>
            <person name="Segal G."/>
        </authorList>
    </citation>
    <scope>NUCLEOTIDE SEQUENCE [LARGE SCALE GENOMIC DNA]</scope>
    <source>
        <strain evidence="1 2">ATCC 49505</strain>
    </source>
</reference>
<dbReference type="Gene3D" id="2.40.50.230">
    <property type="entry name" value="Gp5 N-terminal domain"/>
    <property type="match status" value="1"/>
</dbReference>
<proteinExistence type="predicted"/>
<sequence>MLEQVSQSEFAAELHLGCSVYPVISFSGFEAVNEPYWFTIQLPLCPTLCEDEGLGDPCALTIANPISFSTANWPALRCIYGLITEKRLIAEENGGQAAIELKLQPRLATLSLSCRPRVYIGKTVREVVRRILLHHGYLPGELEFQDARSYAPVCFPHWVQAQDETDLDFVARLLAHEGISFFWQSSNDAGEALSFVNEPFLHPMHDGELHLAEPCGMGMDSLSGLYELEMVEHAAAYEVIYRDNDRRDPGIVHEARAGKGCKKIVRWGSGAQSLSHLQRLARQHHEALVMREISYTAKSINPCLQAGFGIEVAETPFWPKKASFHIISIRHCFEKGSYQNEITFIPAEKPLRPLPVKRNIGQLVHTAVIYGDDDFPYLDKAGRYTYYTHVHDEEDEKSLQQAQRLSPYGGNAVGSAMGMHFPLHRQAEVLVMYLHNDLNQPVLQNSPPNGLNQPAVVRDNSWCVLLKTAWGQYLQFSDQKHREAVSLVSAHGNQCLHLKADDNNHEIMLRANAGPMRLQAKERQLFASENNLTVHAGENMKLEVKEDAVFQAQTLHLQAARFSASSEQSLSINAGNQLEAQAETISLCSQDEISLTADDLLQIDLPNGDILLSAKHMTLQANNALELRGNDSVIRLDDKGITIQGNTVSFASPALSVSCPVQKAAVAPVASLMKTSPPELEEVRFYPHETAKVIHPPAWNERLYHKDDTAFIEVGIEGFNGNEQGRLTLVRYHRDGQSPPLPESPAASDLKAAQPAGSQTFILGDETLYADSKDATESPGTARLRLPCSLTELPTDKEGSLHDPYYACIEIDGVKSLYTNAMIFLGKARIHLIHDKDFPYSSQDAILTLKRALPQSIRTLSLCPLPLEARYYRDPMWLQDLPAGQRNSFTLKEEGQYRELLRDDYTRPQGEQSIAVALQDDNDATLIRLMPPIIFNLRGARLEGDDVTFAEPSTEARIQLSREEIAYIEANGRNLTLFIHGYNVEHGAFSKHWQEASVKTETEAVEVDAVSGFHYPVFKQATRLKHTLHEAEATIYRDAEFLARQFPKLDKTLIEANPELNSDSFNGIGMHRWVTHLEHHLNKAAGFDGKDYRLFSRCLFISWAGNPESRLDYTKAVQESIRLGPVLARVIRELNQQISGLKLHIIAHSQGNGMLLHALNQLGSQYGELVHHAFFWQAAIPDNALSDYGLYSTQAVDKETIYRNNQHNLWFCPHAHRAAKRITVLFSKNDNVLGRLLAEKEQPPGVKLKDVWLHKPTLELTVALFIQALGLGSLYQVASWVGIPVSELLNPEALALAWEAWKKAHPVFYHQQKPYPCQETLEAQRRLLAKQHIHIEINFTEQLSDGLSEVHQLLKERFEHLDAAEQAAAISMMVASAAGAPRIARALIEILLKLLKKSLKASMLLHVVARLLKKYELLTLNLLTFMRTKVLAEGTAVREALGYKGPDLENAFINKMHQRGKLIPADTTESIWHHSDMLLGSEKIMDNVYQKWIMNKKKGINNFGQYKIQK</sequence>
<dbReference type="Gene3D" id="4.10.220.110">
    <property type="match status" value="1"/>
</dbReference>
<dbReference type="EMBL" id="LNYK01000034">
    <property type="protein sequence ID" value="KTD19568.1"/>
    <property type="molecule type" value="Genomic_DNA"/>
</dbReference>